<reference evidence="1 2" key="1">
    <citation type="journal article" date="2019" name="Int. J. Syst. Evol. Microbiol.">
        <title>The Global Catalogue of Microorganisms (GCM) 10K type strain sequencing project: providing services to taxonomists for standard genome sequencing and annotation.</title>
        <authorList>
            <consortium name="The Broad Institute Genomics Platform"/>
            <consortium name="The Broad Institute Genome Sequencing Center for Infectious Disease"/>
            <person name="Wu L."/>
            <person name="Ma J."/>
        </authorList>
    </citation>
    <scope>NUCLEOTIDE SEQUENCE [LARGE SCALE GENOMIC DNA]</scope>
    <source>
        <strain evidence="1 2">CGMCC 1.12543</strain>
    </source>
</reference>
<name>A0ABD5RSX0_9EURY</name>
<organism evidence="1 2">
    <name type="scientific">Halomarina salina</name>
    <dbReference type="NCBI Taxonomy" id="1872699"/>
    <lineage>
        <taxon>Archaea</taxon>
        <taxon>Methanobacteriati</taxon>
        <taxon>Methanobacteriota</taxon>
        <taxon>Stenosarchaea group</taxon>
        <taxon>Halobacteria</taxon>
        <taxon>Halobacteriales</taxon>
        <taxon>Natronomonadaceae</taxon>
        <taxon>Halomarina</taxon>
    </lineage>
</organism>
<dbReference type="RefSeq" id="WP_247417917.1">
    <property type="nucleotide sequence ID" value="NZ_JALLGW010000001.1"/>
</dbReference>
<proteinExistence type="predicted"/>
<protein>
    <submittedName>
        <fullName evidence="1">Uncharacterized protein</fullName>
    </submittedName>
</protein>
<accession>A0ABD5RSX0</accession>
<dbReference type="Proteomes" id="UP001596099">
    <property type="component" value="Unassembled WGS sequence"/>
</dbReference>
<keyword evidence="2" id="KW-1185">Reference proteome</keyword>
<comment type="caution">
    <text evidence="1">The sequence shown here is derived from an EMBL/GenBank/DDBJ whole genome shotgun (WGS) entry which is preliminary data.</text>
</comment>
<dbReference type="EMBL" id="JBHSQH010000001">
    <property type="protein sequence ID" value="MFC5973409.1"/>
    <property type="molecule type" value="Genomic_DNA"/>
</dbReference>
<dbReference type="AlphaFoldDB" id="A0ABD5RSX0"/>
<evidence type="ECO:0000313" key="1">
    <source>
        <dbReference type="EMBL" id="MFC5973409.1"/>
    </source>
</evidence>
<sequence>MAHIPNPDANRPDPALVSLLDGGLDASFERARSKALETLDSTDIVAVWLQATGDGTTLDSTPTEVSSPNTTPQITHLAGYADDFEYPQITQLARQLFGHHLGVLTDGRAASLSNQDALTQIGSDITQFARMLSEASDAAPVDYPIRGSLSTRLEQATDVLSDSDLTLFWLQVLRSDGTIRSIVSTSGDEQPFPQEAIDSMIESPIAYVMGVPNELPPTTQTTILSHSFAQHALVGANTAAVDLETFSEEAVSIALEAGYHEEVMSDI</sequence>
<gene>
    <name evidence="1" type="ORF">ACFPYI_18930</name>
</gene>
<evidence type="ECO:0000313" key="2">
    <source>
        <dbReference type="Proteomes" id="UP001596099"/>
    </source>
</evidence>